<dbReference type="InterPro" id="IPR002318">
    <property type="entry name" value="Ala-tRNA-lgiase_IIc"/>
</dbReference>
<dbReference type="Gene3D" id="3.30.930.10">
    <property type="entry name" value="Bira Bifunctional Protein, Domain 2"/>
    <property type="match status" value="1"/>
</dbReference>
<dbReference type="InterPro" id="IPR050058">
    <property type="entry name" value="Ala-tRNA_ligase"/>
</dbReference>
<reference evidence="11 12" key="1">
    <citation type="journal article" date="2016" name="Nat. Commun.">
        <title>Thousands of microbial genomes shed light on interconnected biogeochemical processes in an aquifer system.</title>
        <authorList>
            <person name="Anantharaman K."/>
            <person name="Brown C.T."/>
            <person name="Hug L.A."/>
            <person name="Sharon I."/>
            <person name="Castelle C.J."/>
            <person name="Probst A.J."/>
            <person name="Thomas B.C."/>
            <person name="Singh A."/>
            <person name="Wilkins M.J."/>
            <person name="Karaoz U."/>
            <person name="Brodie E.L."/>
            <person name="Williams K.H."/>
            <person name="Hubbard S.S."/>
            <person name="Banfield J.F."/>
        </authorList>
    </citation>
    <scope>NUCLEOTIDE SEQUENCE [LARGE SCALE GENOMIC DNA]</scope>
</reference>
<dbReference type="GO" id="GO:0005829">
    <property type="term" value="C:cytosol"/>
    <property type="evidence" value="ECO:0007669"/>
    <property type="project" value="TreeGrafter"/>
</dbReference>
<name>A0A1F6WBM0_9BACT</name>
<evidence type="ECO:0000259" key="10">
    <source>
        <dbReference type="PROSITE" id="PS50860"/>
    </source>
</evidence>
<keyword evidence="8" id="KW-0648">Protein biosynthesis</keyword>
<dbReference type="PANTHER" id="PTHR11777">
    <property type="entry name" value="ALANYL-TRNA SYNTHETASE"/>
    <property type="match status" value="1"/>
</dbReference>
<keyword evidence="6" id="KW-0067">ATP-binding</keyword>
<dbReference type="CDD" id="cd00673">
    <property type="entry name" value="AlaRS_core"/>
    <property type="match status" value="1"/>
</dbReference>
<evidence type="ECO:0000256" key="8">
    <source>
        <dbReference type="ARBA" id="ARBA00022917"/>
    </source>
</evidence>
<dbReference type="GO" id="GO:0006419">
    <property type="term" value="P:alanyl-tRNA aminoacylation"/>
    <property type="evidence" value="ECO:0007669"/>
    <property type="project" value="InterPro"/>
</dbReference>
<dbReference type="GO" id="GO:0002161">
    <property type="term" value="F:aminoacyl-tRNA deacylase activity"/>
    <property type="evidence" value="ECO:0007669"/>
    <property type="project" value="TreeGrafter"/>
</dbReference>
<comment type="similarity">
    <text evidence="1">Belongs to the class-II aminoacyl-tRNA synthetase family.</text>
</comment>
<dbReference type="InterPro" id="IPR045864">
    <property type="entry name" value="aa-tRNA-synth_II/BPL/LPL"/>
</dbReference>
<evidence type="ECO:0000256" key="1">
    <source>
        <dbReference type="ARBA" id="ARBA00008226"/>
    </source>
</evidence>
<dbReference type="AlphaFoldDB" id="A0A1F6WBM0"/>
<dbReference type="Pfam" id="PF01411">
    <property type="entry name" value="tRNA-synt_2c"/>
    <property type="match status" value="1"/>
</dbReference>
<comment type="caution">
    <text evidence="11">The sequence shown here is derived from an EMBL/GenBank/DDBJ whole genome shotgun (WGS) entry which is preliminary data.</text>
</comment>
<keyword evidence="5" id="KW-0547">Nucleotide-binding</keyword>
<dbReference type="Proteomes" id="UP000177052">
    <property type="component" value="Unassembled WGS sequence"/>
</dbReference>
<evidence type="ECO:0000256" key="3">
    <source>
        <dbReference type="ARBA" id="ARBA00022555"/>
    </source>
</evidence>
<dbReference type="PRINTS" id="PR00980">
    <property type="entry name" value="TRNASYNTHALA"/>
</dbReference>
<keyword evidence="3" id="KW-0820">tRNA-binding</keyword>
<protein>
    <recommendedName>
        <fullName evidence="2">alanine--tRNA ligase</fullName>
        <ecNumber evidence="2">6.1.1.7</ecNumber>
    </recommendedName>
</protein>
<dbReference type="InterPro" id="IPR018165">
    <property type="entry name" value="Ala-tRNA-synth_IIc_core"/>
</dbReference>
<evidence type="ECO:0000256" key="6">
    <source>
        <dbReference type="ARBA" id="ARBA00022840"/>
    </source>
</evidence>
<feature type="domain" description="Alanyl-transfer RNA synthetases family profile" evidence="10">
    <location>
        <begin position="6"/>
        <end position="430"/>
    </location>
</feature>
<dbReference type="GO" id="GO:0000049">
    <property type="term" value="F:tRNA binding"/>
    <property type="evidence" value="ECO:0007669"/>
    <property type="project" value="UniProtKB-KW"/>
</dbReference>
<dbReference type="SUPFAM" id="SSF101353">
    <property type="entry name" value="Putative anticodon-binding domain of alanyl-tRNA synthetase (AlaRS)"/>
    <property type="match status" value="1"/>
</dbReference>
<dbReference type="EC" id="6.1.1.7" evidence="2"/>
<evidence type="ECO:0000256" key="9">
    <source>
        <dbReference type="ARBA" id="ARBA00023146"/>
    </source>
</evidence>
<organism evidence="11 12">
    <name type="scientific">Candidatus Nomurabacteria bacterium RIFCSPHIGHO2_12_FULL_37_29</name>
    <dbReference type="NCBI Taxonomy" id="1801759"/>
    <lineage>
        <taxon>Bacteria</taxon>
        <taxon>Candidatus Nomuraibacteriota</taxon>
    </lineage>
</organism>
<dbReference type="GO" id="GO:0004813">
    <property type="term" value="F:alanine-tRNA ligase activity"/>
    <property type="evidence" value="ECO:0007669"/>
    <property type="project" value="UniProtKB-EC"/>
</dbReference>
<dbReference type="InterPro" id="IPR018162">
    <property type="entry name" value="Ala-tRNA-ligase_IIc_anticod-bd"/>
</dbReference>
<gene>
    <name evidence="11" type="ORF">A3F19_02190</name>
</gene>
<evidence type="ECO:0000313" key="11">
    <source>
        <dbReference type="EMBL" id="OGI79289.1"/>
    </source>
</evidence>
<dbReference type="PROSITE" id="PS50860">
    <property type="entry name" value="AA_TRNA_LIGASE_II_ALA"/>
    <property type="match status" value="1"/>
</dbReference>
<accession>A0A1F6WBM0</accession>
<dbReference type="GO" id="GO:0005524">
    <property type="term" value="F:ATP binding"/>
    <property type="evidence" value="ECO:0007669"/>
    <property type="project" value="UniProtKB-KW"/>
</dbReference>
<keyword evidence="7" id="KW-0694">RNA-binding</keyword>
<keyword evidence="4" id="KW-0436">Ligase</keyword>
<evidence type="ECO:0000256" key="7">
    <source>
        <dbReference type="ARBA" id="ARBA00022884"/>
    </source>
</evidence>
<dbReference type="SUPFAM" id="SSF55681">
    <property type="entry name" value="Class II aaRS and biotin synthetases"/>
    <property type="match status" value="1"/>
</dbReference>
<evidence type="ECO:0000256" key="2">
    <source>
        <dbReference type="ARBA" id="ARBA00013168"/>
    </source>
</evidence>
<dbReference type="InterPro" id="IPR018164">
    <property type="entry name" value="Ala-tRNA-synth_IIc_N"/>
</dbReference>
<keyword evidence="9" id="KW-0030">Aminoacyl-tRNA synthetase</keyword>
<proteinExistence type="inferred from homology"/>
<evidence type="ECO:0000256" key="5">
    <source>
        <dbReference type="ARBA" id="ARBA00022741"/>
    </source>
</evidence>
<dbReference type="PANTHER" id="PTHR11777:SF9">
    <property type="entry name" value="ALANINE--TRNA LIGASE, CYTOPLASMIC"/>
    <property type="match status" value="1"/>
</dbReference>
<evidence type="ECO:0000313" key="12">
    <source>
        <dbReference type="Proteomes" id="UP000177052"/>
    </source>
</evidence>
<sequence length="430" mass="49193">MKLLYKTTEEVRQTFLSHFLKHDHQLIDPSGIIPKNDSTLMFINSGMAPLKPYFTGQAKPPYPRLTNVQDCIRFVDVESVGDSYHGTNFRMMGSWSFGDYFKERAIELAFELITEGFGIPAERLSATVFLADESLPGVPSDEESARIWEKFLPRDRIIGRPPVDNFWGPAGTSGPCGPCTEVFFDRGEEFAEKETDDVLVPGRHIEIWNAGVFMQYFKDEQGNFSPLPMKCVDTGAGLERFAMILQGRASIHEIDQYGSSYQLINQRIGDTAWTRVILDHIKTSILMIREGIIPSNTREGYLLRRALRRAMIGIFLRGINLTILQEWADSLSEVIDNKDLTMRQKSVIAHWLSEERDSFEKLMHRSRKYLDKIVMAKELDAQHAFTLKTGVGIPEDLLEEFCSRHGIPFPKIEFLRLIEGHKDVSRRPKK</sequence>
<evidence type="ECO:0000256" key="4">
    <source>
        <dbReference type="ARBA" id="ARBA00022598"/>
    </source>
</evidence>
<dbReference type="EMBL" id="MFUJ01000016">
    <property type="protein sequence ID" value="OGI79289.1"/>
    <property type="molecule type" value="Genomic_DNA"/>
</dbReference>